<evidence type="ECO:0000259" key="1">
    <source>
        <dbReference type="Pfam" id="PF24289"/>
    </source>
</evidence>
<protein>
    <recommendedName>
        <fullName evidence="1">DUF7477 domain-containing protein</fullName>
    </recommendedName>
</protein>
<reference evidence="3 5" key="1">
    <citation type="submission" date="2019-09" db="EMBL/GenBank/DDBJ databases">
        <title>Butyricimonas paravirosa DSM 105722 (=214-4 = JCM 18677 = CCUG 65563).</title>
        <authorList>
            <person name="Le Roy T."/>
            <person name="Cani P.D."/>
        </authorList>
    </citation>
    <scope>NUCLEOTIDE SEQUENCE [LARGE SCALE GENOMIC DNA]</scope>
    <source>
        <strain evidence="3 5">DSM 105722</strain>
    </source>
</reference>
<dbReference type="InterPro" id="IPR055900">
    <property type="entry name" value="DUF7477"/>
</dbReference>
<evidence type="ECO:0000313" key="3">
    <source>
        <dbReference type="EMBL" id="WOF12870.1"/>
    </source>
</evidence>
<dbReference type="Proteomes" id="UP000576368">
    <property type="component" value="Unassembled WGS sequence"/>
</dbReference>
<dbReference type="EMBL" id="CP043839">
    <property type="protein sequence ID" value="WOF12870.1"/>
    <property type="molecule type" value="Genomic_DNA"/>
</dbReference>
<dbReference type="EMBL" id="JAATLI010000001">
    <property type="protein sequence ID" value="NJC16645.1"/>
    <property type="molecule type" value="Genomic_DNA"/>
</dbReference>
<accession>A0A7X5Y8U4</accession>
<dbReference type="GeneID" id="86891956"/>
<sequence length="451" mass="51833">MNIVKSKRISFLKRNIREVKFLLSIMLLMYCGSLQAQDKLILLMEEQTGFSSQTWFYCGLGNELDLKLIEKHWNEGRRITSAAYTSNGWFVTMAKNSGLTWQACHYDSNWPTDWLAEHRKNNRYITSIGMSANKWFIVVSEGTGYTDQINNCGDWDQMSQWIKKYWNEDFRITHAARHTSGWDIVMSKNSGIDQQTYCFATESELKSKLEEQWANGYCLQLIEFANGQYFIIGCTYKNGKAPMQSYNISPDDPGTCISEGWDNQRNIVYIGGGFNFSTPNTGSNQQLATNNNLRNNEKYTEYNLPYMGGTMKMRIYPDGSGTTITETPCRLCYSSGRCSVCNGAGQYWHAYFKTWNPCPSCMGSKVCKYCQGKGQQTMSKYFAPGEAEAYLKAKRAEKGGNPGSNQNRNSNPQYTDEIYWTPNYTGKPYADEWCAKCQKWMQPHKHIRKRL</sequence>
<name>A0A7X5Y8U4_9BACT</name>
<evidence type="ECO:0000313" key="2">
    <source>
        <dbReference type="EMBL" id="NJC16645.1"/>
    </source>
</evidence>
<dbReference type="Proteomes" id="UP001302374">
    <property type="component" value="Chromosome"/>
</dbReference>
<dbReference type="AlphaFoldDB" id="A0A7X5Y8U4"/>
<keyword evidence="5" id="KW-1185">Reference proteome</keyword>
<dbReference type="RefSeq" id="WP_118304571.1">
    <property type="nucleotide sequence ID" value="NZ_BMPA01000001.1"/>
</dbReference>
<proteinExistence type="predicted"/>
<dbReference type="Pfam" id="PF24289">
    <property type="entry name" value="DUF7477"/>
    <property type="match status" value="1"/>
</dbReference>
<evidence type="ECO:0000313" key="5">
    <source>
        <dbReference type="Proteomes" id="UP001302374"/>
    </source>
</evidence>
<feature type="domain" description="DUF7477" evidence="1">
    <location>
        <begin position="36"/>
        <end position="177"/>
    </location>
</feature>
<organism evidence="2 4">
    <name type="scientific">Butyricimonas paravirosa</name>
    <dbReference type="NCBI Taxonomy" id="1472417"/>
    <lineage>
        <taxon>Bacteria</taxon>
        <taxon>Pseudomonadati</taxon>
        <taxon>Bacteroidota</taxon>
        <taxon>Bacteroidia</taxon>
        <taxon>Bacteroidales</taxon>
        <taxon>Odoribacteraceae</taxon>
        <taxon>Butyricimonas</taxon>
    </lineage>
</organism>
<evidence type="ECO:0000313" key="4">
    <source>
        <dbReference type="Proteomes" id="UP000576368"/>
    </source>
</evidence>
<gene>
    <name evidence="3" type="ORF">F1644_11650</name>
    <name evidence="2" type="ORF">GGR15_000247</name>
</gene>
<reference evidence="2 4" key="2">
    <citation type="submission" date="2020-03" db="EMBL/GenBank/DDBJ databases">
        <title>Genomic Encyclopedia of Type Strains, Phase IV (KMG-IV): sequencing the most valuable type-strain genomes for metagenomic binning, comparative biology and taxonomic classification.</title>
        <authorList>
            <person name="Goeker M."/>
        </authorList>
    </citation>
    <scope>NUCLEOTIDE SEQUENCE [LARGE SCALE GENOMIC DNA]</scope>
    <source>
        <strain evidence="2 4">DSM 105722</strain>
    </source>
</reference>